<protein>
    <submittedName>
        <fullName evidence="3">ATPase</fullName>
    </submittedName>
</protein>
<comment type="similarity">
    <text evidence="1">Belongs to the AHA1 family.</text>
</comment>
<keyword evidence="4" id="KW-1185">Reference proteome</keyword>
<evidence type="ECO:0000259" key="2">
    <source>
        <dbReference type="Pfam" id="PF08327"/>
    </source>
</evidence>
<evidence type="ECO:0000313" key="4">
    <source>
        <dbReference type="Proteomes" id="UP000464495"/>
    </source>
</evidence>
<evidence type="ECO:0000256" key="1">
    <source>
        <dbReference type="ARBA" id="ARBA00006817"/>
    </source>
</evidence>
<sequence>MTDIEDMDWSGDLLEREIVIARVVDADRETVFRAWTDPEQIVRWFGPEGFTLETDEIDIRPDGMWRFTMVAPDGTRFGNRMTFRRVEAPKLIVVDHGADADDDPDRFRMLVTFDEQANGKTVVTLRQMHPTPERRVIVIGFGAVEYGAQTLDKLAAHAGGARPAGVVA</sequence>
<dbReference type="InterPro" id="IPR013538">
    <property type="entry name" value="ASHA1/2-like_C"/>
</dbReference>
<gene>
    <name evidence="3" type="ORF">GO499_08270</name>
</gene>
<name>A0A6P1T095_9RHOB</name>
<proteinExistence type="inferred from homology"/>
<dbReference type="RefSeq" id="WP_161861760.1">
    <property type="nucleotide sequence ID" value="NZ_CP046620.1"/>
</dbReference>
<dbReference type="KEGG" id="amaq:GO499_08270"/>
<organism evidence="3 4">
    <name type="scientific">Algicella marina</name>
    <dbReference type="NCBI Taxonomy" id="2683284"/>
    <lineage>
        <taxon>Bacteria</taxon>
        <taxon>Pseudomonadati</taxon>
        <taxon>Pseudomonadota</taxon>
        <taxon>Alphaproteobacteria</taxon>
        <taxon>Rhodobacterales</taxon>
        <taxon>Paracoccaceae</taxon>
        <taxon>Algicella</taxon>
    </lineage>
</organism>
<evidence type="ECO:0000313" key="3">
    <source>
        <dbReference type="EMBL" id="QHQ35195.1"/>
    </source>
</evidence>
<dbReference type="SUPFAM" id="SSF55961">
    <property type="entry name" value="Bet v1-like"/>
    <property type="match status" value="1"/>
</dbReference>
<dbReference type="AlphaFoldDB" id="A0A6P1T095"/>
<dbReference type="Pfam" id="PF08327">
    <property type="entry name" value="AHSA1"/>
    <property type="match status" value="1"/>
</dbReference>
<dbReference type="InterPro" id="IPR023393">
    <property type="entry name" value="START-like_dom_sf"/>
</dbReference>
<dbReference type="CDD" id="cd08894">
    <property type="entry name" value="SRPBCC_CalC_Aha1-like_1"/>
    <property type="match status" value="1"/>
</dbReference>
<feature type="domain" description="Activator of Hsp90 ATPase homologue 1/2-like C-terminal" evidence="2">
    <location>
        <begin position="25"/>
        <end position="157"/>
    </location>
</feature>
<reference evidence="3 4" key="1">
    <citation type="submission" date="2019-12" db="EMBL/GenBank/DDBJ databases">
        <title>Complete genome sequence of Algicella marina strain 9Alg 56(T) isolated from the red alga Tichocarpus crinitus.</title>
        <authorList>
            <person name="Kim S.-G."/>
            <person name="Nedashkovskaya O.I."/>
        </authorList>
    </citation>
    <scope>NUCLEOTIDE SEQUENCE [LARGE SCALE GENOMIC DNA]</scope>
    <source>
        <strain evidence="3 4">9Alg 56</strain>
    </source>
</reference>
<dbReference type="Proteomes" id="UP000464495">
    <property type="component" value="Chromosome"/>
</dbReference>
<dbReference type="EMBL" id="CP046620">
    <property type="protein sequence ID" value="QHQ35195.1"/>
    <property type="molecule type" value="Genomic_DNA"/>
</dbReference>
<accession>A0A6P1T095</accession>
<dbReference type="Gene3D" id="3.30.530.20">
    <property type="match status" value="1"/>
</dbReference>